<comment type="similarity">
    <text evidence="1">Belongs to the UFD1 family.</text>
</comment>
<name>A0AAV1CF53_OLDCO</name>
<dbReference type="GO" id="GO:0006511">
    <property type="term" value="P:ubiquitin-dependent protein catabolic process"/>
    <property type="evidence" value="ECO:0007669"/>
    <property type="project" value="InterPro"/>
</dbReference>
<dbReference type="GO" id="GO:0034098">
    <property type="term" value="C:VCP-NPL4-UFD1 AAA ATPase complex"/>
    <property type="evidence" value="ECO:0007669"/>
    <property type="project" value="TreeGrafter"/>
</dbReference>
<dbReference type="InterPro" id="IPR055417">
    <property type="entry name" value="UFD1_N1"/>
</dbReference>
<dbReference type="GO" id="GO:0036503">
    <property type="term" value="P:ERAD pathway"/>
    <property type="evidence" value="ECO:0007669"/>
    <property type="project" value="TreeGrafter"/>
</dbReference>
<organism evidence="6 7">
    <name type="scientific">Oldenlandia corymbosa var. corymbosa</name>
    <dbReference type="NCBI Taxonomy" id="529605"/>
    <lineage>
        <taxon>Eukaryota</taxon>
        <taxon>Viridiplantae</taxon>
        <taxon>Streptophyta</taxon>
        <taxon>Embryophyta</taxon>
        <taxon>Tracheophyta</taxon>
        <taxon>Spermatophyta</taxon>
        <taxon>Magnoliopsida</taxon>
        <taxon>eudicotyledons</taxon>
        <taxon>Gunneridae</taxon>
        <taxon>Pentapetalae</taxon>
        <taxon>asterids</taxon>
        <taxon>lamiids</taxon>
        <taxon>Gentianales</taxon>
        <taxon>Rubiaceae</taxon>
        <taxon>Rubioideae</taxon>
        <taxon>Spermacoceae</taxon>
        <taxon>Hedyotis-Oldenlandia complex</taxon>
        <taxon>Oldenlandia</taxon>
    </lineage>
</organism>
<dbReference type="Pfam" id="PF03152">
    <property type="entry name" value="UFD1_N1"/>
    <property type="match status" value="1"/>
</dbReference>
<dbReference type="InterPro" id="IPR004854">
    <property type="entry name" value="Ufd1-like"/>
</dbReference>
<feature type="compositionally biased region" description="Polar residues" evidence="3">
    <location>
        <begin position="252"/>
        <end position="272"/>
    </location>
</feature>
<keyword evidence="7" id="KW-1185">Reference proteome</keyword>
<evidence type="ECO:0000313" key="7">
    <source>
        <dbReference type="Proteomes" id="UP001161247"/>
    </source>
</evidence>
<accession>A0AAV1CF53</accession>
<dbReference type="GO" id="GO:0031593">
    <property type="term" value="F:polyubiquitin modification-dependent protein binding"/>
    <property type="evidence" value="ECO:0007669"/>
    <property type="project" value="TreeGrafter"/>
</dbReference>
<protein>
    <submittedName>
        <fullName evidence="6">OLC1v1029314C1</fullName>
    </submittedName>
</protein>
<dbReference type="InterPro" id="IPR055418">
    <property type="entry name" value="UFD1_N2"/>
</dbReference>
<dbReference type="Pfam" id="PF24842">
    <property type="entry name" value="UFD1_N2"/>
    <property type="match status" value="1"/>
</dbReference>
<proteinExistence type="inferred from homology"/>
<evidence type="ECO:0000259" key="4">
    <source>
        <dbReference type="Pfam" id="PF03152"/>
    </source>
</evidence>
<dbReference type="Proteomes" id="UP001161247">
    <property type="component" value="Chromosome 2"/>
</dbReference>
<gene>
    <name evidence="6" type="ORF">OLC1_LOCUS5083</name>
</gene>
<feature type="domain" description="Ubiquitin fusion degradation protein UFD1 N-terminal subdomain 1" evidence="4">
    <location>
        <begin position="25"/>
        <end position="123"/>
    </location>
</feature>
<feature type="region of interest" description="Disordered" evidence="3">
    <location>
        <begin position="307"/>
        <end position="327"/>
    </location>
</feature>
<sequence>MIRRLTLEERIMKPWEQEESRNRFLQYYRCQPLPENSQLQHTNKVNMPMSALDRLTYFRTPSPMMFSVHNPWDELFYDVNGGGRCCHSGVLNFVAEEGFVQMPQWMMDKLELREGDLVFFRSADDLPGVTYILMQPHTEEFSKLSNPKAILEKKLKEYSCLTEGDTISFEYKGKLFKFNILETKPDMAVSTVETDPEVDFAIPLNHKGPEKKATGGEVNKKHKEVGDEEGKKESEKLVPFSGCGRRLDGSTFKATTPPSKVVSTEWGSSDVQTGGGGSKVSAKLVFSSEAAVKSCCKPAGEEDLSSKKINETGGFQPFTGKKRTLMG</sequence>
<feature type="region of interest" description="Disordered" evidence="3">
    <location>
        <begin position="201"/>
        <end position="235"/>
    </location>
</feature>
<feature type="domain" description="Ubiquitin fusion degradation protein UFD1 N-terminal subdomain 2" evidence="5">
    <location>
        <begin position="130"/>
        <end position="202"/>
    </location>
</feature>
<evidence type="ECO:0000259" key="5">
    <source>
        <dbReference type="Pfam" id="PF24842"/>
    </source>
</evidence>
<dbReference type="Gene3D" id="2.40.40.50">
    <property type="entry name" value="Ubiquitin fusion degradation protein UFD1, N-terminal domain"/>
    <property type="match status" value="1"/>
</dbReference>
<feature type="compositionally biased region" description="Basic and acidic residues" evidence="3">
    <location>
        <begin position="224"/>
        <end position="235"/>
    </location>
</feature>
<evidence type="ECO:0000313" key="6">
    <source>
        <dbReference type="EMBL" id="CAI9093753.1"/>
    </source>
</evidence>
<evidence type="ECO:0000256" key="3">
    <source>
        <dbReference type="SAM" id="MobiDB-lite"/>
    </source>
</evidence>
<dbReference type="EMBL" id="OX459119">
    <property type="protein sequence ID" value="CAI9093753.1"/>
    <property type="molecule type" value="Genomic_DNA"/>
</dbReference>
<evidence type="ECO:0000256" key="2">
    <source>
        <dbReference type="ARBA" id="ARBA00022786"/>
    </source>
</evidence>
<dbReference type="AlphaFoldDB" id="A0AAV1CF53"/>
<dbReference type="InterPro" id="IPR042299">
    <property type="entry name" value="Ufd1-like_Nn"/>
</dbReference>
<dbReference type="PANTHER" id="PTHR12555">
    <property type="entry name" value="UBIQUITIN FUSION DEGRADATON PROTEIN 1"/>
    <property type="match status" value="1"/>
</dbReference>
<dbReference type="Gene3D" id="3.10.330.10">
    <property type="match status" value="1"/>
</dbReference>
<feature type="region of interest" description="Disordered" evidence="3">
    <location>
        <begin position="249"/>
        <end position="276"/>
    </location>
</feature>
<dbReference type="PANTHER" id="PTHR12555:SF19">
    <property type="entry name" value="OS01G0144500 PROTEIN"/>
    <property type="match status" value="1"/>
</dbReference>
<reference evidence="6" key="1">
    <citation type="submission" date="2023-03" db="EMBL/GenBank/DDBJ databases">
        <authorList>
            <person name="Julca I."/>
        </authorList>
    </citation>
    <scope>NUCLEOTIDE SEQUENCE</scope>
</reference>
<evidence type="ECO:0000256" key="1">
    <source>
        <dbReference type="ARBA" id="ARBA00006043"/>
    </source>
</evidence>
<keyword evidence="2" id="KW-0833">Ubl conjugation pathway</keyword>